<proteinExistence type="predicted"/>
<feature type="signal peptide" evidence="1">
    <location>
        <begin position="1"/>
        <end position="19"/>
    </location>
</feature>
<evidence type="ECO:0000256" key="1">
    <source>
        <dbReference type="SAM" id="SignalP"/>
    </source>
</evidence>
<dbReference type="RefSeq" id="WP_081150448.1">
    <property type="nucleotide sequence ID" value="NZ_LVYD01000056.1"/>
</dbReference>
<dbReference type="Proteomes" id="UP000192796">
    <property type="component" value="Unassembled WGS sequence"/>
</dbReference>
<evidence type="ECO:0000313" key="2">
    <source>
        <dbReference type="EMBL" id="OQP61722.1"/>
    </source>
</evidence>
<gene>
    <name evidence="2" type="ORF">A3860_31140</name>
</gene>
<organism evidence="2 3">
    <name type="scientific">Niastella vici</name>
    <dbReference type="NCBI Taxonomy" id="1703345"/>
    <lineage>
        <taxon>Bacteria</taxon>
        <taxon>Pseudomonadati</taxon>
        <taxon>Bacteroidota</taxon>
        <taxon>Chitinophagia</taxon>
        <taxon>Chitinophagales</taxon>
        <taxon>Chitinophagaceae</taxon>
        <taxon>Niastella</taxon>
    </lineage>
</organism>
<reference evidence="2 3" key="1">
    <citation type="submission" date="2016-03" db="EMBL/GenBank/DDBJ databases">
        <title>Niastella vici sp. nov., isolated from farmland soil.</title>
        <authorList>
            <person name="Chen L."/>
            <person name="Wang D."/>
            <person name="Yang S."/>
            <person name="Wang G."/>
        </authorList>
    </citation>
    <scope>NUCLEOTIDE SEQUENCE [LARGE SCALE GENOMIC DNA]</scope>
    <source>
        <strain evidence="2 3">DJ57</strain>
    </source>
</reference>
<comment type="caution">
    <text evidence="2">The sequence shown here is derived from an EMBL/GenBank/DDBJ whole genome shotgun (WGS) entry which is preliminary data.</text>
</comment>
<accession>A0A1V9FTQ6</accession>
<evidence type="ECO:0000313" key="3">
    <source>
        <dbReference type="Proteomes" id="UP000192796"/>
    </source>
</evidence>
<dbReference type="EMBL" id="LVYD01000056">
    <property type="protein sequence ID" value="OQP61722.1"/>
    <property type="molecule type" value="Genomic_DNA"/>
</dbReference>
<keyword evidence="1" id="KW-0732">Signal</keyword>
<sequence length="100" mass="11363">MNRLYLSCVALLLCKGAAAQQRTDTIKCYVQVMIPADGALGISKQIENNQVYMNGGMLIYTKAYAIMEGGKYVKFLSPRRKELKDIWTPDDKPVIMKKDW</sequence>
<name>A0A1V9FTQ6_9BACT</name>
<dbReference type="AlphaFoldDB" id="A0A1V9FTQ6"/>
<feature type="chain" id="PRO_5013388726" evidence="1">
    <location>
        <begin position="20"/>
        <end position="100"/>
    </location>
</feature>
<keyword evidence="3" id="KW-1185">Reference proteome</keyword>
<protein>
    <submittedName>
        <fullName evidence="2">Uncharacterized protein</fullName>
    </submittedName>
</protein>